<gene>
    <name evidence="2" type="ORF">MELIAE_LOCUS9627</name>
</gene>
<organism evidence="2 3">
    <name type="scientific">Brassicogethes aeneus</name>
    <name type="common">Rape pollen beetle</name>
    <name type="synonym">Meligethes aeneus</name>
    <dbReference type="NCBI Taxonomy" id="1431903"/>
    <lineage>
        <taxon>Eukaryota</taxon>
        <taxon>Metazoa</taxon>
        <taxon>Ecdysozoa</taxon>
        <taxon>Arthropoda</taxon>
        <taxon>Hexapoda</taxon>
        <taxon>Insecta</taxon>
        <taxon>Pterygota</taxon>
        <taxon>Neoptera</taxon>
        <taxon>Endopterygota</taxon>
        <taxon>Coleoptera</taxon>
        <taxon>Polyphaga</taxon>
        <taxon>Cucujiformia</taxon>
        <taxon>Nitidulidae</taxon>
        <taxon>Meligethinae</taxon>
        <taxon>Brassicogethes</taxon>
    </lineage>
</organism>
<sequence length="129" mass="15017">MCRLLYVTLLAYFFTLVSCRVIVPLEGPLWRSNIAEDITSPEDNLQFLSDFFDQRYPHQLVQYNADFEDLLAPGRSQEKRGLSMLSRWNFIDKIGKERTPIRSKPFYPEQGGINTQTRSKMLGAPLRWG</sequence>
<dbReference type="PROSITE" id="PS51257">
    <property type="entry name" value="PROKAR_LIPOPROTEIN"/>
    <property type="match status" value="1"/>
</dbReference>
<feature type="signal peptide" evidence="1">
    <location>
        <begin position="1"/>
        <end position="19"/>
    </location>
</feature>
<dbReference type="EMBL" id="OV121137">
    <property type="protein sequence ID" value="CAH0559560.1"/>
    <property type="molecule type" value="Genomic_DNA"/>
</dbReference>
<protein>
    <submittedName>
        <fullName evidence="2">Uncharacterized protein</fullName>
    </submittedName>
</protein>
<evidence type="ECO:0000313" key="3">
    <source>
        <dbReference type="Proteomes" id="UP001154078"/>
    </source>
</evidence>
<evidence type="ECO:0000313" key="2">
    <source>
        <dbReference type="EMBL" id="CAH0559560.1"/>
    </source>
</evidence>
<accession>A0A9P0B9M6</accession>
<evidence type="ECO:0000256" key="1">
    <source>
        <dbReference type="SAM" id="SignalP"/>
    </source>
</evidence>
<dbReference type="Proteomes" id="UP001154078">
    <property type="component" value="Chromosome 6"/>
</dbReference>
<keyword evidence="3" id="KW-1185">Reference proteome</keyword>
<name>A0A9P0B9M6_BRAAE</name>
<reference evidence="2" key="1">
    <citation type="submission" date="2021-12" db="EMBL/GenBank/DDBJ databases">
        <authorList>
            <person name="King R."/>
        </authorList>
    </citation>
    <scope>NUCLEOTIDE SEQUENCE</scope>
</reference>
<keyword evidence="1" id="KW-0732">Signal</keyword>
<dbReference type="AlphaFoldDB" id="A0A9P0B9M6"/>
<proteinExistence type="predicted"/>
<dbReference type="OrthoDB" id="6671957at2759"/>
<feature type="chain" id="PRO_5040447497" evidence="1">
    <location>
        <begin position="20"/>
        <end position="129"/>
    </location>
</feature>